<evidence type="ECO:0000259" key="2">
    <source>
        <dbReference type="Pfam" id="PF07589"/>
    </source>
</evidence>
<accession>A0A9X1YL38</accession>
<evidence type="ECO:0000256" key="1">
    <source>
        <dbReference type="SAM" id="SignalP"/>
    </source>
</evidence>
<dbReference type="InterPro" id="IPR013424">
    <property type="entry name" value="Ice-binding_C"/>
</dbReference>
<keyword evidence="4" id="KW-1185">Reference proteome</keyword>
<organism evidence="3 4">
    <name type="scientific">Scleromatobacter humisilvae</name>
    <dbReference type="NCBI Taxonomy" id="2897159"/>
    <lineage>
        <taxon>Bacteria</taxon>
        <taxon>Pseudomonadati</taxon>
        <taxon>Pseudomonadota</taxon>
        <taxon>Betaproteobacteria</taxon>
        <taxon>Burkholderiales</taxon>
        <taxon>Sphaerotilaceae</taxon>
        <taxon>Scleromatobacter</taxon>
    </lineage>
</organism>
<dbReference type="Pfam" id="PF07589">
    <property type="entry name" value="PEP-CTERM"/>
    <property type="match status" value="1"/>
</dbReference>
<dbReference type="EMBL" id="JAJLJH010000006">
    <property type="protein sequence ID" value="MCK9687941.1"/>
    <property type="molecule type" value="Genomic_DNA"/>
</dbReference>
<proteinExistence type="predicted"/>
<gene>
    <name evidence="3" type="ORF">LPC04_19730</name>
</gene>
<name>A0A9X1YL38_9BURK</name>
<evidence type="ECO:0000313" key="4">
    <source>
        <dbReference type="Proteomes" id="UP001139353"/>
    </source>
</evidence>
<dbReference type="NCBIfam" id="TIGR02595">
    <property type="entry name" value="PEP_CTERM"/>
    <property type="match status" value="1"/>
</dbReference>
<dbReference type="NCBIfam" id="NF012200">
    <property type="entry name" value="choice_anch_D"/>
    <property type="match status" value="2"/>
</dbReference>
<feature type="domain" description="Ice-binding protein C-terminal" evidence="2">
    <location>
        <begin position="1788"/>
        <end position="1812"/>
    </location>
</feature>
<dbReference type="Proteomes" id="UP001139353">
    <property type="component" value="Unassembled WGS sequence"/>
</dbReference>
<keyword evidence="1" id="KW-0732">Signal</keyword>
<feature type="signal peptide" evidence="1">
    <location>
        <begin position="1"/>
        <end position="31"/>
    </location>
</feature>
<evidence type="ECO:0000313" key="3">
    <source>
        <dbReference type="EMBL" id="MCK9687941.1"/>
    </source>
</evidence>
<protein>
    <submittedName>
        <fullName evidence="3">Choice-of-anchor D domain-containing protein</fullName>
    </submittedName>
</protein>
<comment type="caution">
    <text evidence="3">The sequence shown here is derived from an EMBL/GenBank/DDBJ whole genome shotgun (WGS) entry which is preliminary data.</text>
</comment>
<feature type="chain" id="PRO_5040808494" evidence="1">
    <location>
        <begin position="32"/>
        <end position="1818"/>
    </location>
</feature>
<reference evidence="3" key="1">
    <citation type="submission" date="2021-11" db="EMBL/GenBank/DDBJ databases">
        <title>BS-T2-15 a new species belonging to the Comamonadaceae family isolated from the soil of a French oak forest.</title>
        <authorList>
            <person name="Mieszkin S."/>
            <person name="Alain K."/>
        </authorList>
    </citation>
    <scope>NUCLEOTIDE SEQUENCE</scope>
    <source>
        <strain evidence="3">BS-T2-15</strain>
    </source>
</reference>
<dbReference type="RefSeq" id="WP_275683984.1">
    <property type="nucleotide sequence ID" value="NZ_JAJLJH010000006.1"/>
</dbReference>
<dbReference type="PROSITE" id="PS51257">
    <property type="entry name" value="PROKAR_LIPOPROTEIN"/>
    <property type="match status" value="1"/>
</dbReference>
<sequence length="1818" mass="176043">MPMTRNPFARTSLALAAFLVMSAAPTHSAFAGASCTWVPASGDWSNAGNWSCGLVPTGPAQDNASISVGKTVTVSSAQSIFGLTNAGGIDVDAFTLTLQSGGSTTNSGTINVGTVSVTASLQAFNDIANTGGVIKLANGSFLNQFSSAITGGTINTTGTGALMVFSSNNNALSGVTVNGLVDMSANVNSRERVSNGLTLNGTINIANGGLLSLDSTGTPNQTIAGTGTVNLNDAGAHLSVEGNGTTTLGAGITVQGQGNIGTATFVGGTNTLVNNGHIVANVNAGTLTIAPPGNSGSVINNGTLSATSGGTLALQATVANGGTISALNGSVVEQDGIRVTGGAITTSGSGVFRAASNGNNYLDGVGVTGTLDMATLANSREHIVNGLTLNGNVNIANGGILSLDSVGTTGGAQTISGTASINLNDAAAILSVEGNGSTTLGSGITVHGQGNIGRAVFVGGNNTFTSNGLISSDVNGGTLEITAPGNSGSFVNNGTLQAINGGTLTLSTNIVANPGSQIISGTGSTVLQNGVTINGTFTSSGGGLFTASSSNNNILNAVTFSGNLDASSLTNARERIGNNLTLNGAVNIANGGLVSLDSTIATDNAISGHATFNLNDPSALLSVEGTGTTTLGANVIVRGQGTFAQAVFVGGNNTLTNNGLVSADVAGGTLTIRPPGNSGTFINNGTLQAVGGGILNLSTSVDANAGSQILAANGSQVVQTGVTLNGAINTMGTGVLTVTSNGNNVLDAVTLNGTLDAASMVNSRERIVNGLTINGVVNIANGGIVSLDSVNTTGGAQTISGTASFNLNSPDARLSIEGTGSTTLGSGIVVHGQGNVGTAVFVGGANTLINHGRISADASGGTLTFGTPGNSGILQNEALVDARNGGTLMLSTNVANAGGTLAAQTGSTVVQNGVTITGGTLSTAGTGAIVVTSSNANILDGVTIAGLVDMSTSVNSRERVIDGATLNGAINIANGGILSLDSTSVPNQTINGTGSINLNDPGARLTIEGTGTTTIASGVTLRGQGNLGAAVSVGGNNTLTNNGLILADVAGGTLTIAQPANSGALVGSGTLQANGGTLALATNGDITQGKLVIGAAGSAVTLDGHNVIITSDYTNAQSGSGNAFDRHAAVTGAGSIVAGGNAAQAITGAGITNGSTTNATLTLGNVRVGANTVDYRIANTGTSGPTLRGAIQTSVNGANITDSRLSGAGVTAANYNTGGPGANTGDLGVTFTVTSAGTLAPLTGQAINLRSNFDNIADQKLNIVLASGAAAYQAAAGQIQTPSLNFGTVQVGQTVSQGLVIRNTASGAAGFVEDLNAAFGASNGTGASLITGTGSLNGILAGTSSTSANGAMTVTVNTAAAGTVNGSITVDYTTAGKVNGVSNGLGTASVGSENYGVAGTIQAIATVVNAASPVVNTPAIALGAHRVGDAAPSAFVSITNQATTAPQAALDATLTSGGAPVTASGSVNLLAPGATSASQLVVGLSTANAGDFTGANAKSATLNLVSDAANIGGCGNSCQMTLASQQVAVTGKVYSPAAAQVNTTTVDFGVVHTGDVIAARGISVTNSGPTSALSDVLRGSLGNAGGAFTTGGSFASLAAQSTDATSLTASLDTTSSGVFLGSATATFASHDADLADLPLGSSVIALKGTVDNYAKVALEQAGGPVTLTQAGNVYTLDFGTLAQGSAGLDDTLAVLNSATGLADLLSGSFTPSGSAPGFDLSGFGAFSGLGAGEAKGGLTVDFDTGTVGSFEDTITLHATGSNASGYSAALDDVTLVLEGQVTGPTTTPVPEPGMTALLLAGLGVLFGLRRRRGAEAER</sequence>